<protein>
    <submittedName>
        <fullName evidence="1">Uncharacterized protein</fullName>
    </submittedName>
</protein>
<dbReference type="EMBL" id="MLYV02000724">
    <property type="protein sequence ID" value="PSR78795.1"/>
    <property type="molecule type" value="Genomic_DNA"/>
</dbReference>
<evidence type="ECO:0000313" key="2">
    <source>
        <dbReference type="Proteomes" id="UP000186601"/>
    </source>
</evidence>
<dbReference type="AlphaFoldDB" id="A0A2R6NXM7"/>
<accession>A0A2R6NXM7</accession>
<gene>
    <name evidence="1" type="ORF">PHLCEN_2v7277</name>
</gene>
<sequence>MGRLVRYTEYRPVNRERTENVGTLVKMNSSNVKFDDIGSFLEIRLPVKFDGPFNLYPRAPVHLEFTFTEEQPRSVVKLKLTVSRHSRFRSVNWQEFDEQASGLRNLERAEIYLSDRRMLDSVAVIIIPRLTLLRNANKLRATYQKWDDSELDLDINDLEGSLAALGGIKEEDPGYL</sequence>
<name>A0A2R6NXM7_9APHY</name>
<organism evidence="1 2">
    <name type="scientific">Hermanssonia centrifuga</name>
    <dbReference type="NCBI Taxonomy" id="98765"/>
    <lineage>
        <taxon>Eukaryota</taxon>
        <taxon>Fungi</taxon>
        <taxon>Dikarya</taxon>
        <taxon>Basidiomycota</taxon>
        <taxon>Agaricomycotina</taxon>
        <taxon>Agaricomycetes</taxon>
        <taxon>Polyporales</taxon>
        <taxon>Meruliaceae</taxon>
        <taxon>Hermanssonia</taxon>
    </lineage>
</organism>
<keyword evidence="2" id="KW-1185">Reference proteome</keyword>
<evidence type="ECO:0000313" key="1">
    <source>
        <dbReference type="EMBL" id="PSR78795.1"/>
    </source>
</evidence>
<comment type="caution">
    <text evidence="1">The sequence shown here is derived from an EMBL/GenBank/DDBJ whole genome shotgun (WGS) entry which is preliminary data.</text>
</comment>
<dbReference type="Proteomes" id="UP000186601">
    <property type="component" value="Unassembled WGS sequence"/>
</dbReference>
<proteinExistence type="predicted"/>
<reference evidence="1 2" key="1">
    <citation type="submission" date="2018-02" db="EMBL/GenBank/DDBJ databases">
        <title>Genome sequence of the basidiomycete white-rot fungus Phlebia centrifuga.</title>
        <authorList>
            <person name="Granchi Z."/>
            <person name="Peng M."/>
            <person name="de Vries R.P."/>
            <person name="Hilden K."/>
            <person name="Makela M.R."/>
            <person name="Grigoriev I."/>
            <person name="Riley R."/>
        </authorList>
    </citation>
    <scope>NUCLEOTIDE SEQUENCE [LARGE SCALE GENOMIC DNA]</scope>
    <source>
        <strain evidence="1 2">FBCC195</strain>
    </source>
</reference>